<sequence>MRAKTRRLLGSIPALIAVGTLPVAILAWFSIGASAAVLVTLFCWVGLLPLSGVLIEEVLGIDVDQDDSAAGERRPASPDESTMDPVEVLRERYARGEIDDEGFERGLETLLESDGGDPETILERRRNRSEPDDRKIERETS</sequence>
<feature type="region of interest" description="Disordered" evidence="1">
    <location>
        <begin position="66"/>
        <end position="141"/>
    </location>
</feature>
<organism evidence="3 4">
    <name type="scientific">Natronosalvus rutilus</name>
    <dbReference type="NCBI Taxonomy" id="2953753"/>
    <lineage>
        <taxon>Archaea</taxon>
        <taxon>Methanobacteriati</taxon>
        <taxon>Methanobacteriota</taxon>
        <taxon>Stenosarchaea group</taxon>
        <taxon>Halobacteria</taxon>
        <taxon>Halobacteriales</taxon>
        <taxon>Natrialbaceae</taxon>
        <taxon>Natronosalvus</taxon>
    </lineage>
</organism>
<feature type="compositionally biased region" description="Basic and acidic residues" evidence="1">
    <location>
        <begin position="87"/>
        <end position="107"/>
    </location>
</feature>
<evidence type="ECO:0000256" key="2">
    <source>
        <dbReference type="SAM" id="Phobius"/>
    </source>
</evidence>
<evidence type="ECO:0000256" key="1">
    <source>
        <dbReference type="SAM" id="MobiDB-lite"/>
    </source>
</evidence>
<keyword evidence="2" id="KW-1133">Transmembrane helix</keyword>
<name>A0A9E7SW54_9EURY</name>
<feature type="transmembrane region" description="Helical" evidence="2">
    <location>
        <begin position="12"/>
        <end position="29"/>
    </location>
</feature>
<dbReference type="AlphaFoldDB" id="A0A9E7SW54"/>
<keyword evidence="2" id="KW-0812">Transmembrane</keyword>
<dbReference type="KEGG" id="sawl:NGM29_07840"/>
<dbReference type="EMBL" id="CP100355">
    <property type="protein sequence ID" value="UTF55150.1"/>
    <property type="molecule type" value="Genomic_DNA"/>
</dbReference>
<dbReference type="Proteomes" id="UP001056855">
    <property type="component" value="Chromosome"/>
</dbReference>
<proteinExistence type="predicted"/>
<accession>A0A9E7SW54</accession>
<dbReference type="RefSeq" id="WP_254159912.1">
    <property type="nucleotide sequence ID" value="NZ_CP100355.1"/>
</dbReference>
<evidence type="ECO:0008006" key="5">
    <source>
        <dbReference type="Google" id="ProtNLM"/>
    </source>
</evidence>
<evidence type="ECO:0000313" key="4">
    <source>
        <dbReference type="Proteomes" id="UP001056855"/>
    </source>
</evidence>
<dbReference type="GeneID" id="73289948"/>
<feature type="compositionally biased region" description="Basic and acidic residues" evidence="1">
    <location>
        <begin position="121"/>
        <end position="141"/>
    </location>
</feature>
<keyword evidence="4" id="KW-1185">Reference proteome</keyword>
<keyword evidence="2" id="KW-0472">Membrane</keyword>
<gene>
    <name evidence="3" type="ORF">NGM29_07840</name>
</gene>
<feature type="transmembrane region" description="Helical" evidence="2">
    <location>
        <begin position="35"/>
        <end position="55"/>
    </location>
</feature>
<reference evidence="3" key="1">
    <citation type="submission" date="2022-06" db="EMBL/GenBank/DDBJ databases">
        <title>Diverse halophilic archaea isolated from saline environments.</title>
        <authorList>
            <person name="Cui H.-L."/>
        </authorList>
    </citation>
    <scope>NUCLEOTIDE SEQUENCE</scope>
    <source>
        <strain evidence="3">WLHS1</strain>
    </source>
</reference>
<evidence type="ECO:0000313" key="3">
    <source>
        <dbReference type="EMBL" id="UTF55150.1"/>
    </source>
</evidence>
<protein>
    <recommendedName>
        <fullName evidence="5">SHOCT domain-containing protein</fullName>
    </recommendedName>
</protein>